<proteinExistence type="predicted"/>
<protein>
    <recommendedName>
        <fullName evidence="3">Secreted protein</fullName>
    </recommendedName>
</protein>
<reference evidence="1 2" key="1">
    <citation type="submission" date="2023-06" db="EMBL/GenBank/DDBJ databases">
        <title>Roseiconus lacunae JC819 isolated from Gulf of Mannar region, Tamil Nadu.</title>
        <authorList>
            <person name="Pk S."/>
            <person name="Ch S."/>
            <person name="Ch V.R."/>
        </authorList>
    </citation>
    <scope>NUCLEOTIDE SEQUENCE [LARGE SCALE GENOMIC DNA]</scope>
    <source>
        <strain evidence="1 2">JC819</strain>
    </source>
</reference>
<dbReference type="EMBL" id="JASZZN010000018">
    <property type="protein sequence ID" value="MDM4018067.1"/>
    <property type="molecule type" value="Genomic_DNA"/>
</dbReference>
<evidence type="ECO:0000313" key="2">
    <source>
        <dbReference type="Proteomes" id="UP001239462"/>
    </source>
</evidence>
<dbReference type="Proteomes" id="UP001239462">
    <property type="component" value="Unassembled WGS sequence"/>
</dbReference>
<evidence type="ECO:0008006" key="3">
    <source>
        <dbReference type="Google" id="ProtNLM"/>
    </source>
</evidence>
<accession>A0ABT7PNH6</accession>
<evidence type="ECO:0000313" key="1">
    <source>
        <dbReference type="EMBL" id="MDM4018067.1"/>
    </source>
</evidence>
<organism evidence="1 2">
    <name type="scientific">Roseiconus lacunae</name>
    <dbReference type="NCBI Taxonomy" id="2605694"/>
    <lineage>
        <taxon>Bacteria</taxon>
        <taxon>Pseudomonadati</taxon>
        <taxon>Planctomycetota</taxon>
        <taxon>Planctomycetia</taxon>
        <taxon>Pirellulales</taxon>
        <taxon>Pirellulaceae</taxon>
        <taxon>Roseiconus</taxon>
    </lineage>
</organism>
<gene>
    <name evidence="1" type="ORF">QTN89_21645</name>
</gene>
<keyword evidence="2" id="KW-1185">Reference proteome</keyword>
<name>A0ABT7PNH6_9BACT</name>
<comment type="caution">
    <text evidence="1">The sequence shown here is derived from an EMBL/GenBank/DDBJ whole genome shotgun (WGS) entry which is preliminary data.</text>
</comment>
<dbReference type="PROSITE" id="PS51257">
    <property type="entry name" value="PROKAR_LIPOPROTEIN"/>
    <property type="match status" value="1"/>
</dbReference>
<sequence length="57" mass="6254">MSRLTFPVLFALVVSISVIGCGSGDNEVIEDTRSQAEIDQELESYEEEMDAADDVTQ</sequence>
<dbReference type="RefSeq" id="WP_200836694.1">
    <property type="nucleotide sequence ID" value="NZ_CP141221.1"/>
</dbReference>